<proteinExistence type="predicted"/>
<dbReference type="SUPFAM" id="SSF46785">
    <property type="entry name" value="Winged helix' DNA-binding domain"/>
    <property type="match status" value="1"/>
</dbReference>
<dbReference type="InterPro" id="IPR001034">
    <property type="entry name" value="DeoR_HTH"/>
</dbReference>
<dbReference type="InterPro" id="IPR036390">
    <property type="entry name" value="WH_DNA-bd_sf"/>
</dbReference>
<dbReference type="SMART" id="SM00420">
    <property type="entry name" value="HTH_DEOR"/>
    <property type="match status" value="1"/>
</dbReference>
<dbReference type="AlphaFoldDB" id="A0A7J0BVZ4"/>
<dbReference type="InterPro" id="IPR014036">
    <property type="entry name" value="DeoR-like_C"/>
</dbReference>
<dbReference type="GO" id="GO:0003677">
    <property type="term" value="F:DNA binding"/>
    <property type="evidence" value="ECO:0007669"/>
    <property type="project" value="UniProtKB-KW"/>
</dbReference>
<evidence type="ECO:0000256" key="1">
    <source>
        <dbReference type="ARBA" id="ARBA00022491"/>
    </source>
</evidence>
<dbReference type="PROSITE" id="PS00894">
    <property type="entry name" value="HTH_DEOR_1"/>
    <property type="match status" value="1"/>
</dbReference>
<dbReference type="PROSITE" id="PS51000">
    <property type="entry name" value="HTH_DEOR_2"/>
    <property type="match status" value="1"/>
</dbReference>
<dbReference type="InterPro" id="IPR050313">
    <property type="entry name" value="Carb_Metab_HTH_regulators"/>
</dbReference>
<evidence type="ECO:0000256" key="3">
    <source>
        <dbReference type="ARBA" id="ARBA00023125"/>
    </source>
</evidence>
<dbReference type="PANTHER" id="PTHR30363:SF4">
    <property type="entry name" value="GLYCEROL-3-PHOSPHATE REGULON REPRESSOR"/>
    <property type="match status" value="1"/>
</dbReference>
<feature type="domain" description="HTH deoR-type" evidence="6">
    <location>
        <begin position="47"/>
        <end position="102"/>
    </location>
</feature>
<accession>A0A7J0BVZ4</accession>
<dbReference type="EMBL" id="BLVP01000008">
    <property type="protein sequence ID" value="GFM37342.1"/>
    <property type="molecule type" value="Genomic_DNA"/>
</dbReference>
<dbReference type="SMART" id="SM01134">
    <property type="entry name" value="DeoRC"/>
    <property type="match status" value="1"/>
</dbReference>
<evidence type="ECO:0000259" key="6">
    <source>
        <dbReference type="PROSITE" id="PS51000"/>
    </source>
</evidence>
<dbReference type="Pfam" id="PF00455">
    <property type="entry name" value="DeoRC"/>
    <property type="match status" value="1"/>
</dbReference>
<evidence type="ECO:0000256" key="5">
    <source>
        <dbReference type="SAM" id="MobiDB-lite"/>
    </source>
</evidence>
<protein>
    <submittedName>
        <fullName evidence="7">DeoR family transcriptional regulator</fullName>
    </submittedName>
</protein>
<reference evidence="7 8" key="1">
    <citation type="submission" date="2020-05" db="EMBL/GenBank/DDBJ databases">
        <title>Draft genome sequence of Desulfovibrio psychrotolerans JS1T.</title>
        <authorList>
            <person name="Ueno A."/>
            <person name="Tamazawa S."/>
            <person name="Tamamura S."/>
            <person name="Murakami T."/>
            <person name="Kiyama T."/>
            <person name="Inomata H."/>
            <person name="Amano Y."/>
            <person name="Miyakawa K."/>
            <person name="Tamaki H."/>
            <person name="Naganuma T."/>
            <person name="Kaneko K."/>
        </authorList>
    </citation>
    <scope>NUCLEOTIDE SEQUENCE [LARGE SCALE GENOMIC DNA]</scope>
    <source>
        <strain evidence="7 8">JS1</strain>
    </source>
</reference>
<sequence length="297" mass="32976">MKAEAGHGETSPDEVDRRDAVNEPDEADVTTASGATGELAEARHEAVRSRHGKVLDLVRENGFMSIGALAERFGVTPQTMRRDINILSRQGLVQRHHGGAGPILSTENMDYLERRVLCLQEKREIAKLVARQIGPRSSLFINIGTTTEEVAKALFKHERLRVITNNLNVAQILCKNASIEVIVSGGLVRHKDCGIVGEATIDFIRQFKVDYGIIGISSIDMDGTLLDFDYREVRAARAIMENSRKVFLVTDHTKFGRNAMVRLGSIEEVDAVFTDRRPPDELVEIIRRANVALHVAK</sequence>
<keyword evidence="2" id="KW-0805">Transcription regulation</keyword>
<evidence type="ECO:0000313" key="8">
    <source>
        <dbReference type="Proteomes" id="UP000503820"/>
    </source>
</evidence>
<dbReference type="SUPFAM" id="SSF100950">
    <property type="entry name" value="NagB/RpiA/CoA transferase-like"/>
    <property type="match status" value="1"/>
</dbReference>
<dbReference type="Proteomes" id="UP000503820">
    <property type="component" value="Unassembled WGS sequence"/>
</dbReference>
<organism evidence="7 8">
    <name type="scientific">Desulfovibrio psychrotolerans</name>
    <dbReference type="NCBI Taxonomy" id="415242"/>
    <lineage>
        <taxon>Bacteria</taxon>
        <taxon>Pseudomonadati</taxon>
        <taxon>Thermodesulfobacteriota</taxon>
        <taxon>Desulfovibrionia</taxon>
        <taxon>Desulfovibrionales</taxon>
        <taxon>Desulfovibrionaceae</taxon>
        <taxon>Desulfovibrio</taxon>
    </lineage>
</organism>
<name>A0A7J0BVZ4_9BACT</name>
<keyword evidence="4" id="KW-0804">Transcription</keyword>
<dbReference type="GO" id="GO:0003700">
    <property type="term" value="F:DNA-binding transcription factor activity"/>
    <property type="evidence" value="ECO:0007669"/>
    <property type="project" value="InterPro"/>
</dbReference>
<dbReference type="Gene3D" id="1.10.10.10">
    <property type="entry name" value="Winged helix-like DNA-binding domain superfamily/Winged helix DNA-binding domain"/>
    <property type="match status" value="1"/>
</dbReference>
<gene>
    <name evidence="7" type="primary">glpR</name>
    <name evidence="7" type="ORF">DSM19430T_20260</name>
</gene>
<dbReference type="InterPro" id="IPR037171">
    <property type="entry name" value="NagB/RpiA_transferase-like"/>
</dbReference>
<comment type="caution">
    <text evidence="7">The sequence shown here is derived from an EMBL/GenBank/DDBJ whole genome shotgun (WGS) entry which is preliminary data.</text>
</comment>
<evidence type="ECO:0000313" key="7">
    <source>
        <dbReference type="EMBL" id="GFM37342.1"/>
    </source>
</evidence>
<evidence type="ECO:0000256" key="4">
    <source>
        <dbReference type="ARBA" id="ARBA00023163"/>
    </source>
</evidence>
<feature type="region of interest" description="Disordered" evidence="5">
    <location>
        <begin position="1"/>
        <end position="46"/>
    </location>
</feature>
<evidence type="ECO:0000256" key="2">
    <source>
        <dbReference type="ARBA" id="ARBA00023015"/>
    </source>
</evidence>
<keyword evidence="3" id="KW-0238">DNA-binding</keyword>
<dbReference type="PANTHER" id="PTHR30363">
    <property type="entry name" value="HTH-TYPE TRANSCRIPTIONAL REGULATOR SRLR-RELATED"/>
    <property type="match status" value="1"/>
</dbReference>
<dbReference type="Pfam" id="PF08220">
    <property type="entry name" value="HTH_DeoR"/>
    <property type="match status" value="1"/>
</dbReference>
<dbReference type="Gene3D" id="3.40.50.1360">
    <property type="match status" value="1"/>
</dbReference>
<keyword evidence="1" id="KW-0678">Repressor</keyword>
<keyword evidence="8" id="KW-1185">Reference proteome</keyword>
<dbReference type="InterPro" id="IPR018356">
    <property type="entry name" value="Tscrpt_reg_HTH_DeoR_CS"/>
</dbReference>
<dbReference type="InterPro" id="IPR036388">
    <property type="entry name" value="WH-like_DNA-bd_sf"/>
</dbReference>
<dbReference type="PRINTS" id="PR00037">
    <property type="entry name" value="HTHLACR"/>
</dbReference>